<evidence type="ECO:0000313" key="2">
    <source>
        <dbReference type="Proteomes" id="UP001158067"/>
    </source>
</evidence>
<sequence length="376" mass="42712">MQVVTPRFSGHWSEGFAIGEIPVHRIVAAPKGEWSMQRYVRYLGNWIIEQLENFDAIVCDGLSDEVRSVAMAVTHARKQQNAASPLASGFHHVPTAVAICDGWGGDADEVWCRQARGGRRVLASLAELDCVVTRHAGADRFLVAHEIPSERIQRIPRGFARPERWTLKQRSAARKSLASANHDLTAGPEDRVLLWCGEMRGRPDREEGVVTLVKNARLLCGRYPNLRIWLLGDGELHDWAHRELKAEGVRSVVAIPGTFSDMTDVWRSVDFVAATCEDHLRYVLPKAIESAVAVLVADQPPMREWVQTYFEPAVADSFAWYEPKRIASFRKTFRMLWEELPDVTQHAWEIANEAAHRFHDNEEMHRWAEILSPRRS</sequence>
<dbReference type="Proteomes" id="UP001158067">
    <property type="component" value="Unassembled WGS sequence"/>
</dbReference>
<accession>A0ABY1PZE5</accession>
<comment type="caution">
    <text evidence="1">The sequence shown here is derived from an EMBL/GenBank/DDBJ whole genome shotgun (WGS) entry which is preliminary data.</text>
</comment>
<reference evidence="1 2" key="1">
    <citation type="submission" date="2017-05" db="EMBL/GenBank/DDBJ databases">
        <authorList>
            <person name="Varghese N."/>
            <person name="Submissions S."/>
        </authorList>
    </citation>
    <scope>NUCLEOTIDE SEQUENCE [LARGE SCALE GENOMIC DNA]</scope>
    <source>
        <strain evidence="1 2">DSM 25457</strain>
    </source>
</reference>
<proteinExistence type="predicted"/>
<dbReference type="Pfam" id="PF13692">
    <property type="entry name" value="Glyco_trans_1_4"/>
    <property type="match status" value="1"/>
</dbReference>
<dbReference type="Gene3D" id="3.40.50.2000">
    <property type="entry name" value="Glycogen Phosphorylase B"/>
    <property type="match status" value="1"/>
</dbReference>
<protein>
    <submittedName>
        <fullName evidence="1">Glycosyltransferase involved in cell wall bisynthesis</fullName>
    </submittedName>
</protein>
<dbReference type="SUPFAM" id="SSF53756">
    <property type="entry name" value="UDP-Glycosyltransferase/glycogen phosphorylase"/>
    <property type="match status" value="1"/>
</dbReference>
<gene>
    <name evidence="1" type="ORF">SAMN06265222_104201</name>
</gene>
<keyword evidence="2" id="KW-1185">Reference proteome</keyword>
<organism evidence="1 2">
    <name type="scientific">Neorhodopirellula lusitana</name>
    <dbReference type="NCBI Taxonomy" id="445327"/>
    <lineage>
        <taxon>Bacteria</taxon>
        <taxon>Pseudomonadati</taxon>
        <taxon>Planctomycetota</taxon>
        <taxon>Planctomycetia</taxon>
        <taxon>Pirellulales</taxon>
        <taxon>Pirellulaceae</taxon>
        <taxon>Neorhodopirellula</taxon>
    </lineage>
</organism>
<name>A0ABY1PZE5_9BACT</name>
<evidence type="ECO:0000313" key="1">
    <source>
        <dbReference type="EMBL" id="SMP54073.1"/>
    </source>
</evidence>
<dbReference type="EMBL" id="FXUG01000004">
    <property type="protein sequence ID" value="SMP54073.1"/>
    <property type="molecule type" value="Genomic_DNA"/>
</dbReference>